<keyword evidence="1" id="KW-1133">Transmembrane helix</keyword>
<keyword evidence="1" id="KW-0472">Membrane</keyword>
<dbReference type="CTD" id="187566"/>
<dbReference type="Bgee" id="WBGene00011001">
    <property type="expression patterns" value="Expressed in material anatomical entity and 3 other cell types or tissues"/>
</dbReference>
<protein>
    <submittedName>
        <fullName evidence="2">TMhelix containing protein</fullName>
    </submittedName>
</protein>
<dbReference type="AlphaFoldDB" id="Q21699"/>
<evidence type="ECO:0000313" key="4">
    <source>
        <dbReference type="WormBase" id="R04B5.1"/>
    </source>
</evidence>
<reference evidence="2 3" key="1">
    <citation type="journal article" date="1998" name="Science">
        <title>Genome sequence of the nematode C. elegans: a platform for investigating biology.</title>
        <authorList>
            <consortium name="The C. elegans sequencing consortium"/>
            <person name="Sulson J.E."/>
            <person name="Waterston R."/>
        </authorList>
    </citation>
    <scope>NUCLEOTIDE SEQUENCE [LARGE SCALE GENOMIC DNA]</scope>
    <source>
        <strain evidence="2 3">Bristol N2</strain>
    </source>
</reference>
<dbReference type="FunCoup" id="Q21699">
    <property type="interactions" value="173"/>
</dbReference>
<evidence type="ECO:0000313" key="3">
    <source>
        <dbReference type="Proteomes" id="UP000001940"/>
    </source>
</evidence>
<keyword evidence="1" id="KW-0812">Transmembrane</keyword>
<dbReference type="HOGENOM" id="CLU_2499950_0_0_1"/>
<dbReference type="AGR" id="WB:WBGene00011001"/>
<dbReference type="UCSC" id="R04B5.1">
    <property type="organism name" value="c. elegans"/>
</dbReference>
<gene>
    <name evidence="2" type="ORF">CELE_R04B5.1</name>
    <name evidence="2 4" type="ORF">R04B5.1</name>
</gene>
<organism evidence="2 3">
    <name type="scientific">Caenorhabditis elegans</name>
    <dbReference type="NCBI Taxonomy" id="6239"/>
    <lineage>
        <taxon>Eukaryota</taxon>
        <taxon>Metazoa</taxon>
        <taxon>Ecdysozoa</taxon>
        <taxon>Nematoda</taxon>
        <taxon>Chromadorea</taxon>
        <taxon>Rhabditida</taxon>
        <taxon>Rhabditina</taxon>
        <taxon>Rhabditomorpha</taxon>
        <taxon>Rhabditoidea</taxon>
        <taxon>Rhabditidae</taxon>
        <taxon>Peloderinae</taxon>
        <taxon>Caenorhabditis</taxon>
    </lineage>
</organism>
<dbReference type="OrthoDB" id="5816779at2759"/>
<dbReference type="Proteomes" id="UP000001940">
    <property type="component" value="Chromosome V"/>
</dbReference>
<dbReference type="eggNOG" id="ENOG502T3IZ">
    <property type="taxonomic scope" value="Eukaryota"/>
</dbReference>
<dbReference type="InParanoid" id="Q21699"/>
<name>Q21699_CAEEL</name>
<dbReference type="EMBL" id="BX284605">
    <property type="protein sequence ID" value="CAA94838.1"/>
    <property type="molecule type" value="Genomic_DNA"/>
</dbReference>
<dbReference type="STRING" id="6239.R04B5.1.1"/>
<feature type="transmembrane region" description="Helical" evidence="1">
    <location>
        <begin position="15"/>
        <end position="33"/>
    </location>
</feature>
<evidence type="ECO:0000256" key="1">
    <source>
        <dbReference type="SAM" id="Phobius"/>
    </source>
</evidence>
<keyword evidence="3" id="KW-1185">Reference proteome</keyword>
<dbReference type="GeneID" id="187566"/>
<dbReference type="SMR" id="Q21699"/>
<dbReference type="RefSeq" id="NP_505587.1">
    <property type="nucleotide sequence ID" value="NM_073186.1"/>
</dbReference>
<dbReference type="PaxDb" id="6239-R04B5.1"/>
<proteinExistence type="predicted"/>
<sequence length="86" mass="10381">MYDQENLIVDRSEHFALLFGAFSMGIIVLIFALRGQRNRIFEENMFKQRILLSQIFDMYMVRTESLRIRQKQLEAHRHVLEHGRVE</sequence>
<dbReference type="KEGG" id="cel:CELE_R04B5.1"/>
<dbReference type="OMA" id="IIDENMF"/>
<dbReference type="PIR" id="T23886">
    <property type="entry name" value="T23886"/>
</dbReference>
<accession>Q21699</accession>
<dbReference type="WormBase" id="R04B5.1">
    <property type="protein sequence ID" value="CE06212"/>
    <property type="gene ID" value="WBGene00011001"/>
</dbReference>
<evidence type="ECO:0000313" key="2">
    <source>
        <dbReference type="EMBL" id="CAA94838.1"/>
    </source>
</evidence>